<dbReference type="OrthoDB" id="4319317at2"/>
<dbReference type="PANTHER" id="PTHR30136:SF39">
    <property type="entry name" value="TRANSCRIPTIONAL REGULATORY PROTEIN"/>
    <property type="match status" value="1"/>
</dbReference>
<dbReference type="PROSITE" id="PS51078">
    <property type="entry name" value="ICLR_ED"/>
    <property type="match status" value="1"/>
</dbReference>
<dbReference type="GO" id="GO:0003677">
    <property type="term" value="F:DNA binding"/>
    <property type="evidence" value="ECO:0007669"/>
    <property type="project" value="UniProtKB-KW"/>
</dbReference>
<sequence length="234" mass="24936">MGQYNTDKSGIKVLDRTLSIVWAVAEGPHSLTELCDITGLPRATAHRLATALEVHSILARSTDGKWVIGPALTALASGSTDKLIDAAVPIMTTLMEDTGESVQLYRLTGMQRTCIAAQEPPSGLKYTVPVGARMPLTAGSAARVFVAFSGPTLRDRILKDAVYTEETVDKVREQGWSDSKNEREKGLASVSAPVFNPTGDLVAVLSLSGPSERFDGKQFIAPLRDAARSLGALL</sequence>
<dbReference type="InterPro" id="IPR050707">
    <property type="entry name" value="HTH_MetabolicPath_Reg"/>
</dbReference>
<dbReference type="Pfam" id="PF09339">
    <property type="entry name" value="HTH_IclR"/>
    <property type="match status" value="1"/>
</dbReference>
<name>A0A7T4JUI0_9CORY</name>
<dbReference type="Proteomes" id="UP000596145">
    <property type="component" value="Chromosome"/>
</dbReference>
<keyword evidence="3" id="KW-0804">Transcription</keyword>
<reference evidence="6 8" key="1">
    <citation type="submission" date="2020-12" db="EMBL/GenBank/DDBJ databases">
        <title>FDA dAtabase for Regulatory Grade micrObial Sequences (FDA-ARGOS): Supporting development and validation of Infectious Disease Dx tests.</title>
        <authorList>
            <person name="Sproer C."/>
            <person name="Gronow S."/>
            <person name="Severitt S."/>
            <person name="Schroder I."/>
            <person name="Tallon L."/>
            <person name="Sadzewicz L."/>
            <person name="Zhao X."/>
            <person name="Boylan J."/>
            <person name="Ott S."/>
            <person name="Bowen H."/>
            <person name="Vavikolanu K."/>
            <person name="Mehta A."/>
            <person name="Aluvathingal J."/>
            <person name="Nadendla S."/>
            <person name="Lowell S."/>
            <person name="Myers T."/>
            <person name="Yan Y."/>
            <person name="Sichtig H."/>
        </authorList>
    </citation>
    <scope>NUCLEOTIDE SEQUENCE [LARGE SCALE GENOMIC DNA]</scope>
    <source>
        <strain evidence="6 8">FDAARGOS_1053</strain>
        <strain evidence="7">FDAARGOS_1191</strain>
    </source>
</reference>
<dbReference type="InterPro" id="IPR014757">
    <property type="entry name" value="Tscrpt_reg_IclR_C"/>
</dbReference>
<dbReference type="InterPro" id="IPR036390">
    <property type="entry name" value="WH_DNA-bd_sf"/>
</dbReference>
<dbReference type="GeneID" id="92759901"/>
<evidence type="ECO:0000313" key="6">
    <source>
        <dbReference type="EMBL" id="QQB45873.1"/>
    </source>
</evidence>
<evidence type="ECO:0000259" key="4">
    <source>
        <dbReference type="PROSITE" id="PS51077"/>
    </source>
</evidence>
<keyword evidence="1" id="KW-0805">Transcription regulation</keyword>
<accession>A0A7T4JUI0</accession>
<dbReference type="SMART" id="SM00346">
    <property type="entry name" value="HTH_ICLR"/>
    <property type="match status" value="1"/>
</dbReference>
<dbReference type="Pfam" id="PF01614">
    <property type="entry name" value="IclR_C"/>
    <property type="match status" value="1"/>
</dbReference>
<gene>
    <name evidence="6" type="ORF">I6I10_10400</name>
    <name evidence="7" type="ORF">I6J21_05735</name>
</gene>
<evidence type="ECO:0000259" key="5">
    <source>
        <dbReference type="PROSITE" id="PS51078"/>
    </source>
</evidence>
<dbReference type="InterPro" id="IPR029016">
    <property type="entry name" value="GAF-like_dom_sf"/>
</dbReference>
<dbReference type="SUPFAM" id="SSF55781">
    <property type="entry name" value="GAF domain-like"/>
    <property type="match status" value="1"/>
</dbReference>
<dbReference type="Gene3D" id="3.30.450.40">
    <property type="match status" value="1"/>
</dbReference>
<evidence type="ECO:0000256" key="3">
    <source>
        <dbReference type="ARBA" id="ARBA00023163"/>
    </source>
</evidence>
<dbReference type="RefSeq" id="WP_005392329.1">
    <property type="nucleotide sequence ID" value="NZ_CP066007.1"/>
</dbReference>
<dbReference type="PANTHER" id="PTHR30136">
    <property type="entry name" value="HELIX-TURN-HELIX TRANSCRIPTIONAL REGULATOR, ICLR FAMILY"/>
    <property type="match status" value="1"/>
</dbReference>
<feature type="domain" description="IclR-ED" evidence="5">
    <location>
        <begin position="71"/>
        <end position="234"/>
    </location>
</feature>
<dbReference type="InterPro" id="IPR036388">
    <property type="entry name" value="WH-like_DNA-bd_sf"/>
</dbReference>
<organism evidence="6 8">
    <name type="scientific">Corynebacterium glucuronolyticum</name>
    <dbReference type="NCBI Taxonomy" id="39791"/>
    <lineage>
        <taxon>Bacteria</taxon>
        <taxon>Bacillati</taxon>
        <taxon>Actinomycetota</taxon>
        <taxon>Actinomycetes</taxon>
        <taxon>Mycobacteriales</taxon>
        <taxon>Corynebacteriaceae</taxon>
        <taxon>Corynebacterium</taxon>
    </lineage>
</organism>
<evidence type="ECO:0000313" key="8">
    <source>
        <dbReference type="Proteomes" id="UP000596145"/>
    </source>
</evidence>
<dbReference type="EMBL" id="CP069534">
    <property type="protein sequence ID" value="QRP71615.1"/>
    <property type="molecule type" value="Genomic_DNA"/>
</dbReference>
<dbReference type="AlphaFoldDB" id="A0A7T4JUI0"/>
<dbReference type="SUPFAM" id="SSF46785">
    <property type="entry name" value="Winged helix' DNA-binding domain"/>
    <property type="match status" value="1"/>
</dbReference>
<dbReference type="Proteomes" id="UP000617681">
    <property type="component" value="Chromosome"/>
</dbReference>
<keyword evidence="2" id="KW-0238">DNA-binding</keyword>
<evidence type="ECO:0000256" key="1">
    <source>
        <dbReference type="ARBA" id="ARBA00023015"/>
    </source>
</evidence>
<dbReference type="GO" id="GO:0003700">
    <property type="term" value="F:DNA-binding transcription factor activity"/>
    <property type="evidence" value="ECO:0007669"/>
    <property type="project" value="TreeGrafter"/>
</dbReference>
<dbReference type="Gene3D" id="1.10.10.10">
    <property type="entry name" value="Winged helix-like DNA-binding domain superfamily/Winged helix DNA-binding domain"/>
    <property type="match status" value="1"/>
</dbReference>
<dbReference type="EMBL" id="CP066007">
    <property type="protein sequence ID" value="QQB45873.1"/>
    <property type="molecule type" value="Genomic_DNA"/>
</dbReference>
<evidence type="ECO:0000313" key="7">
    <source>
        <dbReference type="EMBL" id="QRP71615.1"/>
    </source>
</evidence>
<protein>
    <submittedName>
        <fullName evidence="6">IclR family transcriptional regulator</fullName>
    </submittedName>
</protein>
<dbReference type="InterPro" id="IPR005471">
    <property type="entry name" value="Tscrpt_reg_IclR_N"/>
</dbReference>
<evidence type="ECO:0000256" key="2">
    <source>
        <dbReference type="ARBA" id="ARBA00023125"/>
    </source>
</evidence>
<feature type="domain" description="HTH iclR-type" evidence="4">
    <location>
        <begin position="11"/>
        <end position="70"/>
    </location>
</feature>
<dbReference type="PROSITE" id="PS51077">
    <property type="entry name" value="HTH_ICLR"/>
    <property type="match status" value="1"/>
</dbReference>
<proteinExistence type="predicted"/>
<dbReference type="GO" id="GO:0045892">
    <property type="term" value="P:negative regulation of DNA-templated transcription"/>
    <property type="evidence" value="ECO:0007669"/>
    <property type="project" value="TreeGrafter"/>
</dbReference>